<organism evidence="6 7">
    <name type="scientific">Methylobacterium pseudosasicola</name>
    <dbReference type="NCBI Taxonomy" id="582667"/>
    <lineage>
        <taxon>Bacteria</taxon>
        <taxon>Pseudomonadati</taxon>
        <taxon>Pseudomonadota</taxon>
        <taxon>Alphaproteobacteria</taxon>
        <taxon>Hyphomicrobiales</taxon>
        <taxon>Methylobacteriaceae</taxon>
        <taxon>Methylobacterium</taxon>
    </lineage>
</organism>
<dbReference type="SUPFAM" id="SSF52096">
    <property type="entry name" value="ClpP/crotonase"/>
    <property type="match status" value="1"/>
</dbReference>
<dbReference type="InterPro" id="IPR029045">
    <property type="entry name" value="ClpP/crotonase-like_dom_sf"/>
</dbReference>
<dbReference type="RefSeq" id="WP_092046263.1">
    <property type="nucleotide sequence ID" value="NZ_FOTK01000054.1"/>
</dbReference>
<evidence type="ECO:0000259" key="5">
    <source>
        <dbReference type="Pfam" id="PF01343"/>
    </source>
</evidence>
<proteinExistence type="inferred from homology"/>
<feature type="domain" description="Peptidase S49" evidence="5">
    <location>
        <begin position="146"/>
        <end position="288"/>
    </location>
</feature>
<comment type="similarity">
    <text evidence="1">Belongs to the peptidase S49 family.</text>
</comment>
<dbReference type="GO" id="GO:0008236">
    <property type="term" value="F:serine-type peptidase activity"/>
    <property type="evidence" value="ECO:0007669"/>
    <property type="project" value="UniProtKB-KW"/>
</dbReference>
<dbReference type="AlphaFoldDB" id="A0A1I4TI51"/>
<evidence type="ECO:0000256" key="3">
    <source>
        <dbReference type="ARBA" id="ARBA00022801"/>
    </source>
</evidence>
<keyword evidence="3" id="KW-0378">Hydrolase</keyword>
<dbReference type="EMBL" id="FOTK01000054">
    <property type="protein sequence ID" value="SFM76247.1"/>
    <property type="molecule type" value="Genomic_DNA"/>
</dbReference>
<accession>A0A1I4TI51</accession>
<evidence type="ECO:0000256" key="4">
    <source>
        <dbReference type="ARBA" id="ARBA00022825"/>
    </source>
</evidence>
<dbReference type="OrthoDB" id="266140at2"/>
<keyword evidence="4" id="KW-0720">Serine protease</keyword>
<dbReference type="CDD" id="cd07022">
    <property type="entry name" value="S49_Sppa_36K_type"/>
    <property type="match status" value="1"/>
</dbReference>
<keyword evidence="7" id="KW-1185">Reference proteome</keyword>
<dbReference type="Pfam" id="PF01343">
    <property type="entry name" value="Peptidase_S49"/>
    <property type="match status" value="1"/>
</dbReference>
<evidence type="ECO:0000313" key="6">
    <source>
        <dbReference type="EMBL" id="SFM76247.1"/>
    </source>
</evidence>
<sequence>MTAALRALSAEPWAIRPDYLHFMAGLASLDRDGRTARRSAEGEDWFRLDLQAAAGPTAQRLEGARYTMLTSDGVAIVPIVGPIFPRANMMTEMSGTGTSAAMLARDLQIARDSAEVGAVMLMVDSPGGSPTGINALADQIYAMRGTKQVLAHVSGSAASAAYWLVSSANEIVVEKTSIVGSIGVVAAISKQVEPDANGELAIEIVSSNAPNKRPDPQSEDGEAEIRALLDSIETQFITDVARGRKTTAAKVKSDFGGGGSKVGAAAVAAGMADRVQTYERSYSQLARTAANERAARLSRR</sequence>
<evidence type="ECO:0000313" key="7">
    <source>
        <dbReference type="Proteomes" id="UP000199048"/>
    </source>
</evidence>
<reference evidence="7" key="1">
    <citation type="submission" date="2016-10" db="EMBL/GenBank/DDBJ databases">
        <authorList>
            <person name="Varghese N."/>
            <person name="Submissions S."/>
        </authorList>
    </citation>
    <scope>NUCLEOTIDE SEQUENCE [LARGE SCALE GENOMIC DNA]</scope>
    <source>
        <strain evidence="7">BL36</strain>
    </source>
</reference>
<protein>
    <submittedName>
        <fullName evidence="6">Serine protease, ClpP class</fullName>
    </submittedName>
</protein>
<name>A0A1I4TI51_9HYPH</name>
<dbReference type="PANTHER" id="PTHR33209:SF1">
    <property type="entry name" value="PEPTIDASE S49 DOMAIN-CONTAINING PROTEIN"/>
    <property type="match status" value="1"/>
</dbReference>
<dbReference type="InterPro" id="IPR002142">
    <property type="entry name" value="Peptidase_S49"/>
</dbReference>
<gene>
    <name evidence="6" type="ORF">SAMN05192568_10545</name>
</gene>
<dbReference type="Proteomes" id="UP000199048">
    <property type="component" value="Unassembled WGS sequence"/>
</dbReference>
<keyword evidence="2 6" id="KW-0645">Protease</keyword>
<evidence type="ECO:0000256" key="2">
    <source>
        <dbReference type="ARBA" id="ARBA00022670"/>
    </source>
</evidence>
<dbReference type="Gene3D" id="3.90.226.10">
    <property type="entry name" value="2-enoyl-CoA Hydratase, Chain A, domain 1"/>
    <property type="match status" value="1"/>
</dbReference>
<evidence type="ECO:0000256" key="1">
    <source>
        <dbReference type="ARBA" id="ARBA00008683"/>
    </source>
</evidence>
<dbReference type="InterPro" id="IPR033855">
    <property type="entry name" value="Protein_C"/>
</dbReference>
<dbReference type="STRING" id="582667.SAMN05192568_10545"/>
<dbReference type="PANTHER" id="PTHR33209">
    <property type="entry name" value="PROTEASE 4"/>
    <property type="match status" value="1"/>
</dbReference>
<dbReference type="GO" id="GO:0006508">
    <property type="term" value="P:proteolysis"/>
    <property type="evidence" value="ECO:0007669"/>
    <property type="project" value="UniProtKB-KW"/>
</dbReference>